<sequence length="173" mass="19120">MFYNHMVSSSYSRPNSIVCGKWVGWDYTELFDEMPDRDLVSWNSLIACYSQAGLHYEALNVCNQMRMLNIGFDGFTFVSLLSSCAHLGALSVGVRLHRLASEKGMLGNVFVGNALIDKYAKCGNLGGALCVFNGMKRRDVSTWNSMIVGYGVHGQGNQAISFFKKHDGSWGPV</sequence>
<organism evidence="3 4">
    <name type="scientific">Actinidia rufa</name>
    <dbReference type="NCBI Taxonomy" id="165716"/>
    <lineage>
        <taxon>Eukaryota</taxon>
        <taxon>Viridiplantae</taxon>
        <taxon>Streptophyta</taxon>
        <taxon>Embryophyta</taxon>
        <taxon>Tracheophyta</taxon>
        <taxon>Spermatophyta</taxon>
        <taxon>Magnoliopsida</taxon>
        <taxon>eudicotyledons</taxon>
        <taxon>Gunneridae</taxon>
        <taxon>Pentapetalae</taxon>
        <taxon>asterids</taxon>
        <taxon>Ericales</taxon>
        <taxon>Actinidiaceae</taxon>
        <taxon>Actinidia</taxon>
    </lineage>
</organism>
<comment type="caution">
    <text evidence="3">The sequence shown here is derived from an EMBL/GenBank/DDBJ whole genome shotgun (WGS) entry which is preliminary data.</text>
</comment>
<evidence type="ECO:0000313" key="4">
    <source>
        <dbReference type="Proteomes" id="UP000585474"/>
    </source>
</evidence>
<dbReference type="AlphaFoldDB" id="A0A7J0ESM0"/>
<evidence type="ECO:0000313" key="3">
    <source>
        <dbReference type="EMBL" id="GFY89216.1"/>
    </source>
</evidence>
<dbReference type="Gene3D" id="1.25.40.10">
    <property type="entry name" value="Tetratricopeptide repeat domain"/>
    <property type="match status" value="2"/>
</dbReference>
<dbReference type="NCBIfam" id="TIGR00756">
    <property type="entry name" value="PPR"/>
    <property type="match status" value="2"/>
</dbReference>
<dbReference type="GO" id="GO:0009451">
    <property type="term" value="P:RNA modification"/>
    <property type="evidence" value="ECO:0007669"/>
    <property type="project" value="InterPro"/>
</dbReference>
<dbReference type="Pfam" id="PF01535">
    <property type="entry name" value="PPR"/>
    <property type="match status" value="2"/>
</dbReference>
<feature type="repeat" description="PPR" evidence="2">
    <location>
        <begin position="108"/>
        <end position="142"/>
    </location>
</feature>
<dbReference type="InterPro" id="IPR046960">
    <property type="entry name" value="PPR_At4g14850-like_plant"/>
</dbReference>
<evidence type="ECO:0000256" key="1">
    <source>
        <dbReference type="ARBA" id="ARBA00022737"/>
    </source>
</evidence>
<dbReference type="OrthoDB" id="9990610at2759"/>
<protein>
    <submittedName>
        <fullName evidence="3">Pentatricopeptide repeat (PPR) superfamily protein</fullName>
    </submittedName>
</protein>
<proteinExistence type="predicted"/>
<name>A0A7J0ESM0_9ERIC</name>
<keyword evidence="1" id="KW-0677">Repeat</keyword>
<dbReference type="Pfam" id="PF13041">
    <property type="entry name" value="PPR_2"/>
    <property type="match status" value="1"/>
</dbReference>
<dbReference type="GO" id="GO:0003723">
    <property type="term" value="F:RNA binding"/>
    <property type="evidence" value="ECO:0007669"/>
    <property type="project" value="InterPro"/>
</dbReference>
<reference evidence="3 4" key="1">
    <citation type="submission" date="2019-07" db="EMBL/GenBank/DDBJ databases">
        <title>De Novo Assembly of kiwifruit Actinidia rufa.</title>
        <authorList>
            <person name="Sugita-Konishi S."/>
            <person name="Sato K."/>
            <person name="Mori E."/>
            <person name="Abe Y."/>
            <person name="Kisaki G."/>
            <person name="Hamano K."/>
            <person name="Suezawa K."/>
            <person name="Otani M."/>
            <person name="Fukuda T."/>
            <person name="Manabe T."/>
            <person name="Gomi K."/>
            <person name="Tabuchi M."/>
            <person name="Akimitsu K."/>
            <person name="Kataoka I."/>
        </authorList>
    </citation>
    <scope>NUCLEOTIDE SEQUENCE [LARGE SCALE GENOMIC DNA]</scope>
    <source>
        <strain evidence="4">cv. Fuchu</strain>
    </source>
</reference>
<accession>A0A7J0ESM0</accession>
<dbReference type="PROSITE" id="PS51375">
    <property type="entry name" value="PPR"/>
    <property type="match status" value="2"/>
</dbReference>
<dbReference type="PANTHER" id="PTHR47926">
    <property type="entry name" value="PENTATRICOPEPTIDE REPEAT-CONTAINING PROTEIN"/>
    <property type="match status" value="1"/>
</dbReference>
<gene>
    <name evidence="3" type="ORF">Acr_06g0011560</name>
</gene>
<keyword evidence="4" id="KW-1185">Reference proteome</keyword>
<dbReference type="InterPro" id="IPR011990">
    <property type="entry name" value="TPR-like_helical_dom_sf"/>
</dbReference>
<dbReference type="EMBL" id="BJWL01000006">
    <property type="protein sequence ID" value="GFY89216.1"/>
    <property type="molecule type" value="Genomic_DNA"/>
</dbReference>
<feature type="repeat" description="PPR" evidence="2">
    <location>
        <begin position="38"/>
        <end position="72"/>
    </location>
</feature>
<evidence type="ECO:0000256" key="2">
    <source>
        <dbReference type="PROSITE-ProRule" id="PRU00708"/>
    </source>
</evidence>
<dbReference type="InterPro" id="IPR002885">
    <property type="entry name" value="PPR_rpt"/>
</dbReference>
<dbReference type="Proteomes" id="UP000585474">
    <property type="component" value="Unassembled WGS sequence"/>
</dbReference>